<dbReference type="RefSeq" id="WP_213428475.1">
    <property type="nucleotide sequence ID" value="NZ_AP031286.1"/>
</dbReference>
<evidence type="ECO:0000256" key="1">
    <source>
        <dbReference type="SAM" id="Phobius"/>
    </source>
</evidence>
<feature type="transmembrane region" description="Helical" evidence="1">
    <location>
        <begin position="5"/>
        <end position="25"/>
    </location>
</feature>
<name>A0ABN8UBQ9_9BACL</name>
<dbReference type="Pfam" id="PF13349">
    <property type="entry name" value="DUF4097"/>
    <property type="match status" value="1"/>
</dbReference>
<dbReference type="EMBL" id="CALYLO010000012">
    <property type="protein sequence ID" value="CAH8248581.1"/>
    <property type="molecule type" value="Genomic_DNA"/>
</dbReference>
<proteinExistence type="predicted"/>
<evidence type="ECO:0000313" key="3">
    <source>
        <dbReference type="EMBL" id="CAH8248581.1"/>
    </source>
</evidence>
<evidence type="ECO:0000313" key="4">
    <source>
        <dbReference type="Proteomes" id="UP001154322"/>
    </source>
</evidence>
<protein>
    <submittedName>
        <fullName evidence="3">DUF4097 domain-containing protein</fullName>
    </submittedName>
</protein>
<dbReference type="Proteomes" id="UP001154322">
    <property type="component" value="Unassembled WGS sequence"/>
</dbReference>
<reference evidence="3" key="1">
    <citation type="submission" date="2022-06" db="EMBL/GenBank/DDBJ databases">
        <authorList>
            <person name="Dietemann V."/>
            <person name="Ory F."/>
            <person name="Dainat B."/>
            <person name="Oberhansli S."/>
        </authorList>
    </citation>
    <scope>NUCLEOTIDE SEQUENCE</scope>
    <source>
        <strain evidence="3">Ena-SAMPLE-TAB-26-04-2022-14:26:32:270-5432</strain>
    </source>
</reference>
<keyword evidence="1" id="KW-0472">Membrane</keyword>
<keyword evidence="4" id="KW-1185">Reference proteome</keyword>
<evidence type="ECO:0000259" key="2">
    <source>
        <dbReference type="Pfam" id="PF13349"/>
    </source>
</evidence>
<gene>
    <name evidence="3" type="ORF">WJ0W_005764</name>
</gene>
<feature type="domain" description="DUF4097" evidence="2">
    <location>
        <begin position="85"/>
        <end position="267"/>
    </location>
</feature>
<comment type="caution">
    <text evidence="3">The sequence shown here is derived from an EMBL/GenBank/DDBJ whole genome shotgun (WGS) entry which is preliminary data.</text>
</comment>
<sequence>MNKTIVNMVGIGCIAAGILGLFTFGTETLTTSQLPHYEYTIEAGTDLKRVELQGDRGDIEVNWVFDGGNKIEINGQAPDKVISNLSEAKVSNGTLVLDYRTKEPEQWIRLIGVNTQNQNHEITIHATETQALERLKADLAMGTFKITGGRVDELEASSNLGEVIVKQLQGNRAKLSSDAGTVLAEDVDAVIEASSSLGQVKLLHTTQSVTAKADAGNVVIDQKEPHPIKASSNLGSIKISVSPKFEGIYDLRTNLGDIDAPDSKMKSDMVIRARTDLGEITIVEK</sequence>
<keyword evidence="1" id="KW-0812">Transmembrane</keyword>
<keyword evidence="1" id="KW-1133">Transmembrane helix</keyword>
<dbReference type="InterPro" id="IPR025164">
    <property type="entry name" value="Toastrack_DUF4097"/>
</dbReference>
<accession>A0ABN8UBQ9</accession>
<organism evidence="3 4">
    <name type="scientific">Paenibacillus melissococcoides</name>
    <dbReference type="NCBI Taxonomy" id="2912268"/>
    <lineage>
        <taxon>Bacteria</taxon>
        <taxon>Bacillati</taxon>
        <taxon>Bacillota</taxon>
        <taxon>Bacilli</taxon>
        <taxon>Bacillales</taxon>
        <taxon>Paenibacillaceae</taxon>
        <taxon>Paenibacillus</taxon>
    </lineage>
</organism>